<keyword evidence="2" id="KW-1185">Reference proteome</keyword>
<gene>
    <name evidence="1" type="primary">Ccdc106_1</name>
    <name evidence="1" type="ORF">GTO95_0004716</name>
</gene>
<dbReference type="Proteomes" id="UP000736164">
    <property type="component" value="Unassembled WGS sequence"/>
</dbReference>
<evidence type="ECO:0000313" key="1">
    <source>
        <dbReference type="EMBL" id="MBN3313829.1"/>
    </source>
</evidence>
<organism evidence="1 2">
    <name type="scientific">Atractosteus spatula</name>
    <name type="common">Alligator gar</name>
    <name type="synonym">Lepisosteus spatula</name>
    <dbReference type="NCBI Taxonomy" id="7917"/>
    <lineage>
        <taxon>Eukaryota</taxon>
        <taxon>Metazoa</taxon>
        <taxon>Chordata</taxon>
        <taxon>Craniata</taxon>
        <taxon>Vertebrata</taxon>
        <taxon>Euteleostomi</taxon>
        <taxon>Actinopterygii</taxon>
        <taxon>Neopterygii</taxon>
        <taxon>Holostei</taxon>
        <taxon>Semionotiformes</taxon>
        <taxon>Lepisosteidae</taxon>
        <taxon>Atractosteus</taxon>
    </lineage>
</organism>
<accession>A0A8J7NGK4</accession>
<dbReference type="EMBL" id="JAAWVO010013062">
    <property type="protein sequence ID" value="MBN3313829.1"/>
    <property type="molecule type" value="Genomic_DNA"/>
</dbReference>
<dbReference type="AlphaFoldDB" id="A0A8J7NGK4"/>
<dbReference type="PANTHER" id="PTHR16477">
    <property type="entry name" value="COILED-COIL DOMAIN-CONTAINING PROTEIN 106"/>
    <property type="match status" value="1"/>
</dbReference>
<proteinExistence type="predicted"/>
<reference evidence="1" key="1">
    <citation type="journal article" date="2021" name="Cell">
        <title>Tracing the genetic footprints of vertebrate landing in non-teleost ray-finned fishes.</title>
        <authorList>
            <person name="Bi X."/>
            <person name="Wang K."/>
            <person name="Yang L."/>
            <person name="Pan H."/>
            <person name="Jiang H."/>
            <person name="Wei Q."/>
            <person name="Fang M."/>
            <person name="Yu H."/>
            <person name="Zhu C."/>
            <person name="Cai Y."/>
            <person name="He Y."/>
            <person name="Gan X."/>
            <person name="Zeng H."/>
            <person name="Yu D."/>
            <person name="Zhu Y."/>
            <person name="Jiang H."/>
            <person name="Qiu Q."/>
            <person name="Yang H."/>
            <person name="Zhang Y.E."/>
            <person name="Wang W."/>
            <person name="Zhu M."/>
            <person name="He S."/>
            <person name="Zhang G."/>
        </authorList>
    </citation>
    <scope>NUCLEOTIDE SEQUENCE</scope>
    <source>
        <strain evidence="1">Allg_001</strain>
    </source>
</reference>
<name>A0A8J7NGK4_ATRSP</name>
<sequence length="70" mass="8050">VDRNTIVSMAPITELAIADPPIFEELASDFKEKLLDFAKRCSVALSDPDVLKRIEQYKKDFLMLPLKKRQ</sequence>
<feature type="non-terminal residue" evidence="1">
    <location>
        <position position="1"/>
    </location>
</feature>
<dbReference type="InterPro" id="IPR031591">
    <property type="entry name" value="CCDC106"/>
</dbReference>
<comment type="caution">
    <text evidence="1">The sequence shown here is derived from an EMBL/GenBank/DDBJ whole genome shotgun (WGS) entry which is preliminary data.</text>
</comment>
<feature type="non-terminal residue" evidence="1">
    <location>
        <position position="70"/>
    </location>
</feature>
<protein>
    <submittedName>
        <fullName evidence="1">CC106 protein</fullName>
    </submittedName>
</protein>
<dbReference type="PANTHER" id="PTHR16477:SF5">
    <property type="entry name" value="COILED-COIL DOMAIN-CONTAINING PROTEIN 106-RELATED"/>
    <property type="match status" value="1"/>
</dbReference>
<dbReference type="GO" id="GO:0005654">
    <property type="term" value="C:nucleoplasm"/>
    <property type="evidence" value="ECO:0007669"/>
    <property type="project" value="TreeGrafter"/>
</dbReference>
<dbReference type="Pfam" id="PF15794">
    <property type="entry name" value="CCDC106"/>
    <property type="match status" value="1"/>
</dbReference>
<evidence type="ECO:0000313" key="2">
    <source>
        <dbReference type="Proteomes" id="UP000736164"/>
    </source>
</evidence>